<keyword evidence="2" id="KW-1185">Reference proteome</keyword>
<keyword evidence="1" id="KW-0808">Transferase</keyword>
<evidence type="ECO:0000313" key="2">
    <source>
        <dbReference type="Proteomes" id="UP000250321"/>
    </source>
</evidence>
<name>A0A314YV82_PRUYE</name>
<keyword evidence="1" id="KW-0012">Acyltransferase</keyword>
<dbReference type="Proteomes" id="UP000250321">
    <property type="component" value="Unassembled WGS sequence"/>
</dbReference>
<organism evidence="1 2">
    <name type="scientific">Prunus yedoensis var. nudiflora</name>
    <dbReference type="NCBI Taxonomy" id="2094558"/>
    <lineage>
        <taxon>Eukaryota</taxon>
        <taxon>Viridiplantae</taxon>
        <taxon>Streptophyta</taxon>
        <taxon>Embryophyta</taxon>
        <taxon>Tracheophyta</taxon>
        <taxon>Spermatophyta</taxon>
        <taxon>Magnoliopsida</taxon>
        <taxon>eudicotyledons</taxon>
        <taxon>Gunneridae</taxon>
        <taxon>Pentapetalae</taxon>
        <taxon>rosids</taxon>
        <taxon>fabids</taxon>
        <taxon>Rosales</taxon>
        <taxon>Rosaceae</taxon>
        <taxon>Amygdaloideae</taxon>
        <taxon>Amygdaleae</taxon>
        <taxon>Prunus</taxon>
    </lineage>
</organism>
<proteinExistence type="predicted"/>
<protein>
    <submittedName>
        <fullName evidence="1">BAHD acyltransferase</fullName>
    </submittedName>
</protein>
<reference evidence="1 2" key="1">
    <citation type="submission" date="2018-02" db="EMBL/GenBank/DDBJ databases">
        <title>Draft genome of wild Prunus yedoensis var. nudiflora.</title>
        <authorList>
            <person name="Baek S."/>
            <person name="Kim J.-H."/>
            <person name="Choi K."/>
            <person name="Kim G.-B."/>
            <person name="Cho A."/>
            <person name="Jang H."/>
            <person name="Shin C.-H."/>
            <person name="Yu H.-J."/>
            <person name="Mun J.-H."/>
        </authorList>
    </citation>
    <scope>NUCLEOTIDE SEQUENCE [LARGE SCALE GENOMIC DNA]</scope>
    <source>
        <strain evidence="2">cv. Jeju island</strain>
        <tissue evidence="1">Leaf</tissue>
    </source>
</reference>
<dbReference type="AlphaFoldDB" id="A0A314YV82"/>
<evidence type="ECO:0000313" key="1">
    <source>
        <dbReference type="EMBL" id="PQQ12572.1"/>
    </source>
</evidence>
<gene>
    <name evidence="1" type="ORF">Pyn_10664</name>
</gene>
<sequence length="148" mass="15880">MNNTSIQIKVGCYKAIYVVSSCKYAQEIGTGLGRKHIGEFGVGVCSNGNGKKGIEKYQEKYPNGVSGEEIYFKPLKGLATLRKGMIYKPILAAAGAGFPCTKPNLDGESHRGDGEGIEASVTLKEEDMTIIESNEELLAYASLNPTVI</sequence>
<dbReference type="GO" id="GO:0016746">
    <property type="term" value="F:acyltransferase activity"/>
    <property type="evidence" value="ECO:0007669"/>
    <property type="project" value="UniProtKB-KW"/>
</dbReference>
<comment type="caution">
    <text evidence="1">The sequence shown here is derived from an EMBL/GenBank/DDBJ whole genome shotgun (WGS) entry which is preliminary data.</text>
</comment>
<dbReference type="EMBL" id="PJQY01000344">
    <property type="protein sequence ID" value="PQQ12572.1"/>
    <property type="molecule type" value="Genomic_DNA"/>
</dbReference>
<accession>A0A314YV82</accession>